<dbReference type="PANTHER" id="PTHR42879">
    <property type="entry name" value="3-OXOACYL-(ACYL-CARRIER-PROTEIN) REDUCTASE"/>
    <property type="match status" value="1"/>
</dbReference>
<accession>A0A2M8J7F4</accession>
<dbReference type="InterPro" id="IPR002347">
    <property type="entry name" value="SDR_fam"/>
</dbReference>
<dbReference type="SUPFAM" id="SSF51735">
    <property type="entry name" value="NAD(P)-binding Rossmann-fold domains"/>
    <property type="match status" value="1"/>
</dbReference>
<evidence type="ECO:0000313" key="3">
    <source>
        <dbReference type="Proteomes" id="UP000231553"/>
    </source>
</evidence>
<dbReference type="InterPro" id="IPR036291">
    <property type="entry name" value="NAD(P)-bd_dom_sf"/>
</dbReference>
<comment type="similarity">
    <text evidence="1">Belongs to the short-chain dehydrogenases/reductases (SDR) family.</text>
</comment>
<sequence>MDLGLAGKRALVMSSSRGLGLGCAQALAAEGAHVLLTGRSGDKLARAAAEINAAGPGKADFVVADLTSKSVVDTLIAAAEEFLGGVDILVNNTGGPPPGRMVEADTAVLAAQFDTMVMTVASLTSRLLPAMQAQGWGRVITIGSSGVIQPIPNLGLSNAIRSALVGWSKSLSNDVAADGVTVNMLLPGRIHTERVDELDENASRKSGKPLDDIRVASKATIPAGRYGTVEEFGAVCAFLASQQASYVTGSLVRCDGGAIKSV</sequence>
<organism evidence="2 3">
    <name type="scientific">Pseudooceanicola lipolyticus</name>
    <dbReference type="NCBI Taxonomy" id="2029104"/>
    <lineage>
        <taxon>Bacteria</taxon>
        <taxon>Pseudomonadati</taxon>
        <taxon>Pseudomonadota</taxon>
        <taxon>Alphaproteobacteria</taxon>
        <taxon>Rhodobacterales</taxon>
        <taxon>Paracoccaceae</taxon>
        <taxon>Pseudooceanicola</taxon>
    </lineage>
</organism>
<dbReference type="Proteomes" id="UP000231553">
    <property type="component" value="Unassembled WGS sequence"/>
</dbReference>
<name>A0A2M8J7F4_9RHOB</name>
<dbReference type="AlphaFoldDB" id="A0A2M8J7F4"/>
<dbReference type="Gene3D" id="3.40.50.720">
    <property type="entry name" value="NAD(P)-binding Rossmann-like Domain"/>
    <property type="match status" value="1"/>
</dbReference>
<dbReference type="Pfam" id="PF13561">
    <property type="entry name" value="adh_short_C2"/>
    <property type="match status" value="1"/>
</dbReference>
<dbReference type="CDD" id="cd05344">
    <property type="entry name" value="BKR_like_SDR_like"/>
    <property type="match status" value="1"/>
</dbReference>
<evidence type="ECO:0000313" key="2">
    <source>
        <dbReference type="EMBL" id="PJE38701.1"/>
    </source>
</evidence>
<proteinExistence type="inferred from homology"/>
<gene>
    <name evidence="2" type="ORF">CVM52_00820</name>
</gene>
<evidence type="ECO:0000256" key="1">
    <source>
        <dbReference type="ARBA" id="ARBA00006484"/>
    </source>
</evidence>
<dbReference type="EMBL" id="PGTB01000001">
    <property type="protein sequence ID" value="PJE38701.1"/>
    <property type="molecule type" value="Genomic_DNA"/>
</dbReference>
<dbReference type="InterPro" id="IPR050259">
    <property type="entry name" value="SDR"/>
</dbReference>
<dbReference type="RefSeq" id="WP_100160830.1">
    <property type="nucleotide sequence ID" value="NZ_PGTB01000001.1"/>
</dbReference>
<dbReference type="PANTHER" id="PTHR42879:SF6">
    <property type="entry name" value="NADPH-DEPENDENT REDUCTASE BACG"/>
    <property type="match status" value="1"/>
</dbReference>
<comment type="caution">
    <text evidence="2">The sequence shown here is derived from an EMBL/GenBank/DDBJ whole genome shotgun (WGS) entry which is preliminary data.</text>
</comment>
<protein>
    <submittedName>
        <fullName evidence="2">3-oxoacyl-ACP reductase</fullName>
    </submittedName>
</protein>
<keyword evidence="3" id="KW-1185">Reference proteome</keyword>
<reference evidence="2 3" key="1">
    <citation type="journal article" date="2018" name="Int. J. Syst. Evol. Microbiol.">
        <title>Pseudooceanicola lipolyticus sp. nov., a marine alphaproteobacterium, reclassification of Oceanicola flagellatus as Pseudooceanicola flagellatus comb. nov. and emended description of the genus Pseudooceanicola.</title>
        <authorList>
            <person name="Huang M.-M."/>
            <person name="Guo L.-L."/>
            <person name="Wu Y.-H."/>
            <person name="Lai Q.-L."/>
            <person name="Shao Z.-Z."/>
            <person name="Wang C.-S."/>
            <person name="Wu M."/>
            <person name="Xu X.-W."/>
        </authorList>
    </citation>
    <scope>NUCLEOTIDE SEQUENCE [LARGE SCALE GENOMIC DNA]</scope>
    <source>
        <strain evidence="2 3">157</strain>
    </source>
</reference>
<dbReference type="PRINTS" id="PR00081">
    <property type="entry name" value="GDHRDH"/>
</dbReference>
<dbReference type="OrthoDB" id="9804774at2"/>